<evidence type="ECO:0000256" key="1">
    <source>
        <dbReference type="ARBA" id="ARBA00022618"/>
    </source>
</evidence>
<evidence type="ECO:0000259" key="7">
    <source>
        <dbReference type="Pfam" id="PF25220"/>
    </source>
</evidence>
<feature type="compositionally biased region" description="Pro residues" evidence="6">
    <location>
        <begin position="69"/>
        <end position="78"/>
    </location>
</feature>
<organism evidence="8 9">
    <name type="scientific">Vigna mungo</name>
    <name type="common">Black gram</name>
    <name type="synonym">Phaseolus mungo</name>
    <dbReference type="NCBI Taxonomy" id="3915"/>
    <lineage>
        <taxon>Eukaryota</taxon>
        <taxon>Viridiplantae</taxon>
        <taxon>Streptophyta</taxon>
        <taxon>Embryophyta</taxon>
        <taxon>Tracheophyta</taxon>
        <taxon>Spermatophyta</taxon>
        <taxon>Magnoliopsida</taxon>
        <taxon>eudicotyledons</taxon>
        <taxon>Gunneridae</taxon>
        <taxon>Pentapetalae</taxon>
        <taxon>rosids</taxon>
        <taxon>fabids</taxon>
        <taxon>Fabales</taxon>
        <taxon>Fabaceae</taxon>
        <taxon>Papilionoideae</taxon>
        <taxon>50 kb inversion clade</taxon>
        <taxon>NPAAA clade</taxon>
        <taxon>indigoferoid/millettioid clade</taxon>
        <taxon>Phaseoleae</taxon>
        <taxon>Vigna</taxon>
    </lineage>
</organism>
<comment type="similarity">
    <text evidence="5">Belongs to the sororin family.</text>
</comment>
<accession>A0AAQ3MJB2</accession>
<dbReference type="PANTHER" id="PTHR35740:SF1">
    <property type="entry name" value="OS12G0111700 PROTEIN"/>
    <property type="match status" value="1"/>
</dbReference>
<evidence type="ECO:0000256" key="2">
    <source>
        <dbReference type="ARBA" id="ARBA00022776"/>
    </source>
</evidence>
<evidence type="ECO:0000256" key="4">
    <source>
        <dbReference type="ARBA" id="ARBA00023306"/>
    </source>
</evidence>
<dbReference type="Pfam" id="PF25220">
    <property type="entry name" value="Sororin_C"/>
    <property type="match status" value="1"/>
</dbReference>
<keyword evidence="9" id="KW-1185">Reference proteome</keyword>
<keyword evidence="3" id="KW-0539">Nucleus</keyword>
<feature type="compositionally biased region" description="Basic residues" evidence="6">
    <location>
        <begin position="1"/>
        <end position="15"/>
    </location>
</feature>
<sequence length="222" mass="24303">MEANRRRIRVVHRRKPLSDITNTSPPVPPEPHKTNPSSSSSTSSSALDNRATESSVVADATNLDDAPNPTSPSPPVPSTPSIRAPSLPADSITPPSLRTVDAEASDDVEASEPVQSISVVYSLRRSSNKRKKDKGKAVAVPVSTTPNLKISDSREKNDEFEGLNLSKAKALTFPRAKKQRTLSSEKDAVKDHQLQEYIEKQNAYFKEIDEFELEVESGEELD</sequence>
<evidence type="ECO:0000256" key="6">
    <source>
        <dbReference type="SAM" id="MobiDB-lite"/>
    </source>
</evidence>
<keyword evidence="2" id="KW-0498">Mitosis</keyword>
<dbReference type="Proteomes" id="UP001374535">
    <property type="component" value="Chromosome 11"/>
</dbReference>
<dbReference type="GO" id="GO:0051301">
    <property type="term" value="P:cell division"/>
    <property type="evidence" value="ECO:0007669"/>
    <property type="project" value="UniProtKB-KW"/>
</dbReference>
<dbReference type="AlphaFoldDB" id="A0AAQ3MJB2"/>
<dbReference type="GO" id="GO:0005634">
    <property type="term" value="C:nucleus"/>
    <property type="evidence" value="ECO:0007669"/>
    <property type="project" value="UniProtKB-SubCell"/>
</dbReference>
<name>A0AAQ3MJB2_VIGMU</name>
<evidence type="ECO:0000313" key="8">
    <source>
        <dbReference type="EMBL" id="WVY91905.1"/>
    </source>
</evidence>
<gene>
    <name evidence="8" type="ORF">V8G54_037419</name>
</gene>
<reference evidence="8 9" key="1">
    <citation type="journal article" date="2023" name="Life. Sci Alliance">
        <title>Evolutionary insights into 3D genome organization and epigenetic landscape of Vigna mungo.</title>
        <authorList>
            <person name="Junaid A."/>
            <person name="Singh B."/>
            <person name="Bhatia S."/>
        </authorList>
    </citation>
    <scope>NUCLEOTIDE SEQUENCE [LARGE SCALE GENOMIC DNA]</scope>
    <source>
        <strain evidence="8">Urdbean</strain>
    </source>
</reference>
<evidence type="ECO:0000313" key="9">
    <source>
        <dbReference type="Proteomes" id="UP001374535"/>
    </source>
</evidence>
<feature type="region of interest" description="Disordered" evidence="6">
    <location>
        <begin position="1"/>
        <end position="115"/>
    </location>
</feature>
<proteinExistence type="inferred from homology"/>
<feature type="domain" description="Sororin C-terminal region" evidence="7">
    <location>
        <begin position="193"/>
        <end position="216"/>
    </location>
</feature>
<keyword evidence="1" id="KW-0132">Cell division</keyword>
<evidence type="ECO:0000256" key="5">
    <source>
        <dbReference type="ARBA" id="ARBA00093465"/>
    </source>
</evidence>
<keyword evidence="4" id="KW-0131">Cell cycle</keyword>
<dbReference type="InterPro" id="IPR057337">
    <property type="entry name" value="Sororin_C"/>
</dbReference>
<protein>
    <recommendedName>
        <fullName evidence="7">Sororin C-terminal region domain-containing protein</fullName>
    </recommendedName>
</protein>
<dbReference type="PANTHER" id="PTHR35740">
    <property type="entry name" value="OS12G0111700 PROTEIN"/>
    <property type="match status" value="1"/>
</dbReference>
<dbReference type="EMBL" id="CP144690">
    <property type="protein sequence ID" value="WVY91905.1"/>
    <property type="molecule type" value="Genomic_DNA"/>
</dbReference>
<evidence type="ECO:0000256" key="3">
    <source>
        <dbReference type="ARBA" id="ARBA00023242"/>
    </source>
</evidence>